<feature type="region of interest" description="Disordered" evidence="1">
    <location>
        <begin position="349"/>
        <end position="380"/>
    </location>
</feature>
<dbReference type="KEGG" id="cfu:CFU_2138"/>
<dbReference type="AlphaFoldDB" id="G0AGW3"/>
<keyword evidence="2" id="KW-0472">Membrane</keyword>
<evidence type="ECO:0000313" key="5">
    <source>
        <dbReference type="Proteomes" id="UP000008392"/>
    </source>
</evidence>
<feature type="compositionally biased region" description="Polar residues" evidence="1">
    <location>
        <begin position="280"/>
        <end position="308"/>
    </location>
</feature>
<reference evidence="4 5" key="1">
    <citation type="journal article" date="2004" name="Environ. Microbiol.">
        <title>Phylogeny-function analysis of (meta)genomic libraries: screening for expression of ribosomal RNA genes by large-insert library fluorescent in situ hybridization (LIL-FISH).</title>
        <authorList>
            <person name="Leveau J.H."/>
            <person name="Gerards S."/>
            <person name="de Boer W."/>
            <person name="van Veen J.A."/>
        </authorList>
    </citation>
    <scope>NUCLEOTIDE SEQUENCE [LARGE SCALE GENOMIC DNA]</scope>
    <source>
        <strain evidence="4 5">Ter331</strain>
    </source>
</reference>
<accession>G0AGW3</accession>
<feature type="compositionally biased region" description="Low complexity" evidence="1">
    <location>
        <begin position="349"/>
        <end position="372"/>
    </location>
</feature>
<feature type="compositionally biased region" description="Low complexity" evidence="1">
    <location>
        <begin position="315"/>
        <end position="335"/>
    </location>
</feature>
<feature type="chain" id="PRO_5003397268" evidence="3">
    <location>
        <begin position="36"/>
        <end position="501"/>
    </location>
</feature>
<keyword evidence="5" id="KW-1185">Reference proteome</keyword>
<evidence type="ECO:0000313" key="4">
    <source>
        <dbReference type="EMBL" id="AEK61968.1"/>
    </source>
</evidence>
<reference evidence="4 5" key="5">
    <citation type="journal article" date="2011" name="ISME J.">
        <title>Dual transcriptional profiling of a bacterial/fungal confrontation: Collimonas fungivorans versus Aspergillus niger.</title>
        <authorList>
            <person name="Mela F."/>
            <person name="Fritsche K."/>
            <person name="de Boer W."/>
            <person name="van Veen J.A."/>
            <person name="de Graaff L.H."/>
            <person name="van den Berg M."/>
            <person name="Leveau J.H."/>
        </authorList>
    </citation>
    <scope>NUCLEOTIDE SEQUENCE [LARGE SCALE GENOMIC DNA]</scope>
    <source>
        <strain evidence="4 5">Ter331</strain>
    </source>
</reference>
<dbReference type="Proteomes" id="UP000008392">
    <property type="component" value="Chromosome"/>
</dbReference>
<dbReference type="HOGENOM" id="CLU_543716_0_0_4"/>
<keyword evidence="2" id="KW-1133">Transmembrane helix</keyword>
<evidence type="ECO:0000256" key="3">
    <source>
        <dbReference type="SAM" id="SignalP"/>
    </source>
</evidence>
<feature type="region of interest" description="Disordered" evidence="1">
    <location>
        <begin position="280"/>
        <end position="335"/>
    </location>
</feature>
<organism evidence="4 5">
    <name type="scientific">Collimonas fungivorans (strain Ter331)</name>
    <dbReference type="NCBI Taxonomy" id="1005048"/>
    <lineage>
        <taxon>Bacteria</taxon>
        <taxon>Pseudomonadati</taxon>
        <taxon>Pseudomonadota</taxon>
        <taxon>Betaproteobacteria</taxon>
        <taxon>Burkholderiales</taxon>
        <taxon>Oxalobacteraceae</taxon>
        <taxon>Collimonas</taxon>
    </lineage>
</organism>
<gene>
    <name evidence="4" type="ordered locus">CFU_2138</name>
</gene>
<keyword evidence="2" id="KW-0812">Transmembrane</keyword>
<proteinExistence type="predicted"/>
<protein>
    <submittedName>
        <fullName evidence="4">Uncharacterized protein</fullName>
    </submittedName>
</protein>
<name>G0AGW3_COLFT</name>
<dbReference type="EMBL" id="CP002745">
    <property type="protein sequence ID" value="AEK61968.1"/>
    <property type="molecule type" value="Genomic_DNA"/>
</dbReference>
<dbReference type="eggNOG" id="ENOG50318JG">
    <property type="taxonomic scope" value="Bacteria"/>
</dbReference>
<sequence>MIASSLPIVAFIGDCMKRIFTCALIFLFVAVSAQAATAGYSGYTGAASIVNGVPGKVATASLGAVVDATVLDQVVVATEAGARVTVPVSTTAAVAAEGIAGAGLKLVPYLGAALTAAQVASMLKNAGLRYGSCSAQSWFGLPAYCQQPPAADQYLWHGGFGSNSSVPYPDPTSACQGDMAALIRSNSTWAGWTMTLGSSSGPDVVGCVLVSPTGVVGSSNFTVASRYLNPNPGQLPPLAPATGDDIAGALKLQAIQDSNARKALYDAIKSDLAAHPEYQTADTNPVQPSTPASVTASPVISPTVTTRVDTVPKSDGSTDTVTTSQSTTVNPTTTGTTVGDIKTTFPSTTTTTVTTTNNVTNQTTTNTSVTSNPAPSPELKIPDDYNKEVTQKQVEKDLNTDAAPPMDDQQKVITDANTKGDTDRDKIYDDIKSGQQDKSSWFSWVWSPPVGVCAPITGVIAGFHVSWDLCPSIAIIQAIIGWLMGIFSAAEVYGQLFKRED</sequence>
<feature type="signal peptide" evidence="3">
    <location>
        <begin position="1"/>
        <end position="35"/>
    </location>
</feature>
<reference evidence="4 5" key="3">
    <citation type="journal article" date="2008" name="FEMS Microbiol. Ecol.">
        <title>Identification and characterization of genes underlying chitinolysis in Collimonas fungivorans Ter331.</title>
        <authorList>
            <person name="Fritsche K."/>
            <person name="de Boer W."/>
            <person name="Gerards S."/>
            <person name="van den Berg M."/>
            <person name="van Veen J.A."/>
            <person name="Leveau J.H."/>
        </authorList>
    </citation>
    <scope>NUCLEOTIDE SEQUENCE [LARGE SCALE GENOMIC DNA]</scope>
    <source>
        <strain evidence="4 5">Ter331</strain>
    </source>
</reference>
<evidence type="ECO:0000256" key="2">
    <source>
        <dbReference type="SAM" id="Phobius"/>
    </source>
</evidence>
<keyword evidence="3" id="KW-0732">Signal</keyword>
<evidence type="ECO:0000256" key="1">
    <source>
        <dbReference type="SAM" id="MobiDB-lite"/>
    </source>
</evidence>
<reference evidence="4 5" key="4">
    <citation type="journal article" date="2010" name="Environ. Microbiol.">
        <title>The bacterial genus Collimonas: mycophagy, weathering and other adaptive solutions to life in oligotrophic soil environments.</title>
        <authorList>
            <person name="Leveau J.H."/>
            <person name="Uroz S."/>
            <person name="de Boer W."/>
        </authorList>
    </citation>
    <scope>NUCLEOTIDE SEQUENCE [LARGE SCALE GENOMIC DNA]</scope>
    <source>
        <strain evidence="4 5">Ter331</strain>
    </source>
</reference>
<reference evidence="5" key="6">
    <citation type="submission" date="2011-05" db="EMBL/GenBank/DDBJ databases">
        <title>Complete sequence of Collimonas fungivorans Ter331.</title>
        <authorList>
            <person name="Leveau J.H."/>
        </authorList>
    </citation>
    <scope>NUCLEOTIDE SEQUENCE [LARGE SCALE GENOMIC DNA]</scope>
    <source>
        <strain evidence="5">Ter331</strain>
    </source>
</reference>
<feature type="transmembrane region" description="Helical" evidence="2">
    <location>
        <begin position="473"/>
        <end position="493"/>
    </location>
</feature>
<reference evidence="4 5" key="2">
    <citation type="journal article" date="2006" name="J. Microbiol. Methods">
        <title>Genomic flank-sequencing of plasposon insertion sites for rapid identification of functional genes.</title>
        <authorList>
            <person name="Leveau J.H."/>
            <person name="Gerards S."/>
            <person name="Fritsche K."/>
            <person name="Zondag G."/>
            <person name="van Veen J.A."/>
        </authorList>
    </citation>
    <scope>NUCLEOTIDE SEQUENCE [LARGE SCALE GENOMIC DNA]</scope>
    <source>
        <strain evidence="4 5">Ter331</strain>
    </source>
</reference>